<accession>A0A645DRQ9</accession>
<dbReference type="GO" id="GO:0005524">
    <property type="term" value="F:ATP binding"/>
    <property type="evidence" value="ECO:0007669"/>
    <property type="project" value="UniProtKB-KW"/>
</dbReference>
<dbReference type="InterPro" id="IPR017871">
    <property type="entry name" value="ABC_transporter-like_CS"/>
</dbReference>
<dbReference type="GO" id="GO:0043190">
    <property type="term" value="C:ATP-binding cassette (ABC) transporter complex"/>
    <property type="evidence" value="ECO:0007669"/>
    <property type="project" value="TreeGrafter"/>
</dbReference>
<dbReference type="InterPro" id="IPR015856">
    <property type="entry name" value="ABC_transpr_CbiO/EcfA_su"/>
</dbReference>
<name>A0A645DRQ9_9ZZZZ</name>
<dbReference type="InterPro" id="IPR027417">
    <property type="entry name" value="P-loop_NTPase"/>
</dbReference>
<evidence type="ECO:0000256" key="2">
    <source>
        <dbReference type="ARBA" id="ARBA00022741"/>
    </source>
</evidence>
<sequence length="245" mass="26543">MQNTLIEFSDFSFTYQAQKDPTLNHINLSIGQGEKILIVGPSGSGKSTLGYCINALIPNAFKGRIEGSASVCGLSLADSDIYEVNKKVGTVMQDTDAQFVALTVAEDIAFSLENQCMDQNTMQLLVEDMANVVGMSSFLGQSPQDLSGGQKQRVSLAGVLVDDVQVLLFDEPLANLDPETGRTAITLIDELWRTTSKTVLIIEHRLEDVLYRQVDRILVMQEGSLVADTTPQKLLSSGLLTGLGI</sequence>
<dbReference type="Gene3D" id="3.40.50.300">
    <property type="entry name" value="P-loop containing nucleotide triphosphate hydrolases"/>
    <property type="match status" value="1"/>
</dbReference>
<dbReference type="InterPro" id="IPR003439">
    <property type="entry name" value="ABC_transporter-like_ATP-bd"/>
</dbReference>
<dbReference type="PROSITE" id="PS00211">
    <property type="entry name" value="ABC_TRANSPORTER_1"/>
    <property type="match status" value="1"/>
</dbReference>
<dbReference type="GO" id="GO:0042626">
    <property type="term" value="F:ATPase-coupled transmembrane transporter activity"/>
    <property type="evidence" value="ECO:0007669"/>
    <property type="project" value="TreeGrafter"/>
</dbReference>
<reference evidence="5" key="1">
    <citation type="submission" date="2019-08" db="EMBL/GenBank/DDBJ databases">
        <authorList>
            <person name="Kucharzyk K."/>
            <person name="Murdoch R.W."/>
            <person name="Higgins S."/>
            <person name="Loffler F."/>
        </authorList>
    </citation>
    <scope>NUCLEOTIDE SEQUENCE</scope>
</reference>
<proteinExistence type="predicted"/>
<dbReference type="AlphaFoldDB" id="A0A645DRQ9"/>
<organism evidence="5">
    <name type="scientific">bioreactor metagenome</name>
    <dbReference type="NCBI Taxonomy" id="1076179"/>
    <lineage>
        <taxon>unclassified sequences</taxon>
        <taxon>metagenomes</taxon>
        <taxon>ecological metagenomes</taxon>
    </lineage>
</organism>
<dbReference type="SMART" id="SM00382">
    <property type="entry name" value="AAA"/>
    <property type="match status" value="1"/>
</dbReference>
<dbReference type="PANTHER" id="PTHR43553:SF26">
    <property type="entry name" value="ABC TRANSPORTER ATP-BINDING PROTEIN BC_2655-RELATED"/>
    <property type="match status" value="1"/>
</dbReference>
<keyword evidence="1" id="KW-0813">Transport</keyword>
<gene>
    <name evidence="5" type="primary">ecfA1_18</name>
    <name evidence="5" type="ORF">SDC9_139083</name>
</gene>
<dbReference type="Pfam" id="PF00005">
    <property type="entry name" value="ABC_tran"/>
    <property type="match status" value="1"/>
</dbReference>
<dbReference type="PANTHER" id="PTHR43553">
    <property type="entry name" value="HEAVY METAL TRANSPORTER"/>
    <property type="match status" value="1"/>
</dbReference>
<comment type="caution">
    <text evidence="5">The sequence shown here is derived from an EMBL/GenBank/DDBJ whole genome shotgun (WGS) entry which is preliminary data.</text>
</comment>
<keyword evidence="5" id="KW-0378">Hydrolase</keyword>
<dbReference type="PROSITE" id="PS50893">
    <property type="entry name" value="ABC_TRANSPORTER_2"/>
    <property type="match status" value="1"/>
</dbReference>
<dbReference type="EMBL" id="VSSQ01038943">
    <property type="protein sequence ID" value="MPM91949.1"/>
    <property type="molecule type" value="Genomic_DNA"/>
</dbReference>
<evidence type="ECO:0000313" key="5">
    <source>
        <dbReference type="EMBL" id="MPM91949.1"/>
    </source>
</evidence>
<feature type="domain" description="ABC transporter" evidence="4">
    <location>
        <begin position="6"/>
        <end position="243"/>
    </location>
</feature>
<keyword evidence="2" id="KW-0547">Nucleotide-binding</keyword>
<evidence type="ECO:0000259" key="4">
    <source>
        <dbReference type="PROSITE" id="PS50893"/>
    </source>
</evidence>
<evidence type="ECO:0000256" key="3">
    <source>
        <dbReference type="ARBA" id="ARBA00022840"/>
    </source>
</evidence>
<dbReference type="GO" id="GO:0016887">
    <property type="term" value="F:ATP hydrolysis activity"/>
    <property type="evidence" value="ECO:0007669"/>
    <property type="project" value="InterPro"/>
</dbReference>
<protein>
    <submittedName>
        <fullName evidence="5">Energy-coupling factor transporter ATP-binding protein EcfA1</fullName>
        <ecNumber evidence="5">3.6.3.-</ecNumber>
    </submittedName>
</protein>
<dbReference type="InterPro" id="IPR050095">
    <property type="entry name" value="ECF_ABC_transporter_ATP-bd"/>
</dbReference>
<dbReference type="SUPFAM" id="SSF52540">
    <property type="entry name" value="P-loop containing nucleoside triphosphate hydrolases"/>
    <property type="match status" value="1"/>
</dbReference>
<dbReference type="EC" id="3.6.3.-" evidence="5"/>
<dbReference type="InterPro" id="IPR003593">
    <property type="entry name" value="AAA+_ATPase"/>
</dbReference>
<keyword evidence="3 5" id="KW-0067">ATP-binding</keyword>
<dbReference type="CDD" id="cd03225">
    <property type="entry name" value="ABC_cobalt_CbiO_domain1"/>
    <property type="match status" value="1"/>
</dbReference>
<evidence type="ECO:0000256" key="1">
    <source>
        <dbReference type="ARBA" id="ARBA00022448"/>
    </source>
</evidence>